<sequence>MTPERLAQIHAAAFTPDRPWNAAEFEALMASRFVTVFTQPDGFALTRLIVDEAELLTLAVIPAVQGQGTGRRLLTAWLDELATAHARTAFLEVAADNLGAIHLYTSLGFQISATRQGYYLRKDTAAMDALVLSREVTHSHLPVSPPKG</sequence>
<dbReference type="GO" id="GO:0016747">
    <property type="term" value="F:acyltransferase activity, transferring groups other than amino-acyl groups"/>
    <property type="evidence" value="ECO:0007669"/>
    <property type="project" value="InterPro"/>
</dbReference>
<keyword evidence="1" id="KW-0808">Transferase</keyword>
<feature type="domain" description="N-acetyltransferase" evidence="3">
    <location>
        <begin position="1"/>
        <end position="137"/>
    </location>
</feature>
<evidence type="ECO:0000259" key="3">
    <source>
        <dbReference type="PROSITE" id="PS51186"/>
    </source>
</evidence>
<comment type="caution">
    <text evidence="4">The sequence shown here is derived from an EMBL/GenBank/DDBJ whole genome shotgun (WGS) entry which is preliminary data.</text>
</comment>
<dbReference type="CDD" id="cd04301">
    <property type="entry name" value="NAT_SF"/>
    <property type="match status" value="1"/>
</dbReference>
<name>A0A0F9SBU6_9ZZZZ</name>
<organism evidence="4">
    <name type="scientific">marine sediment metagenome</name>
    <dbReference type="NCBI Taxonomy" id="412755"/>
    <lineage>
        <taxon>unclassified sequences</taxon>
        <taxon>metagenomes</taxon>
        <taxon>ecological metagenomes</taxon>
    </lineage>
</organism>
<dbReference type="PANTHER" id="PTHR43420">
    <property type="entry name" value="ACETYLTRANSFERASE"/>
    <property type="match status" value="1"/>
</dbReference>
<dbReference type="EMBL" id="LAZR01002102">
    <property type="protein sequence ID" value="KKN34471.1"/>
    <property type="molecule type" value="Genomic_DNA"/>
</dbReference>
<dbReference type="InterPro" id="IPR050680">
    <property type="entry name" value="YpeA/RimI_acetyltransf"/>
</dbReference>
<dbReference type="Gene3D" id="3.40.630.30">
    <property type="match status" value="1"/>
</dbReference>
<dbReference type="InterPro" id="IPR016181">
    <property type="entry name" value="Acyl_CoA_acyltransferase"/>
</dbReference>
<dbReference type="InterPro" id="IPR000182">
    <property type="entry name" value="GNAT_dom"/>
</dbReference>
<keyword evidence="2" id="KW-0012">Acyltransferase</keyword>
<dbReference type="PANTHER" id="PTHR43420:SF12">
    <property type="entry name" value="N-ACETYLTRANSFERASE DOMAIN-CONTAINING PROTEIN"/>
    <property type="match status" value="1"/>
</dbReference>
<reference evidence="4" key="1">
    <citation type="journal article" date="2015" name="Nature">
        <title>Complex archaea that bridge the gap between prokaryotes and eukaryotes.</title>
        <authorList>
            <person name="Spang A."/>
            <person name="Saw J.H."/>
            <person name="Jorgensen S.L."/>
            <person name="Zaremba-Niedzwiedzka K."/>
            <person name="Martijn J."/>
            <person name="Lind A.E."/>
            <person name="van Eijk R."/>
            <person name="Schleper C."/>
            <person name="Guy L."/>
            <person name="Ettema T.J."/>
        </authorList>
    </citation>
    <scope>NUCLEOTIDE SEQUENCE</scope>
</reference>
<dbReference type="AlphaFoldDB" id="A0A0F9SBU6"/>
<gene>
    <name evidence="4" type="ORF">LCGC14_0793340</name>
</gene>
<proteinExistence type="predicted"/>
<accession>A0A0F9SBU6</accession>
<dbReference type="SUPFAM" id="SSF55729">
    <property type="entry name" value="Acyl-CoA N-acyltransferases (Nat)"/>
    <property type="match status" value="1"/>
</dbReference>
<evidence type="ECO:0000313" key="4">
    <source>
        <dbReference type="EMBL" id="KKN34471.1"/>
    </source>
</evidence>
<dbReference type="Pfam" id="PF00583">
    <property type="entry name" value="Acetyltransf_1"/>
    <property type="match status" value="1"/>
</dbReference>
<dbReference type="PROSITE" id="PS51186">
    <property type="entry name" value="GNAT"/>
    <property type="match status" value="1"/>
</dbReference>
<evidence type="ECO:0000256" key="1">
    <source>
        <dbReference type="ARBA" id="ARBA00022679"/>
    </source>
</evidence>
<protein>
    <recommendedName>
        <fullName evidence="3">N-acetyltransferase domain-containing protein</fullName>
    </recommendedName>
</protein>
<evidence type="ECO:0000256" key="2">
    <source>
        <dbReference type="ARBA" id="ARBA00023315"/>
    </source>
</evidence>